<name>A0A1G9PEF7_9PSEU</name>
<sequence length="84" mass="9034">MEQAPPQQYTGPGRNGWAVACFVCGLVGILGFPIMLCWIFGFIALVQITRTGQTGRLLVRLGFSASGIWILIIIAKAAQLTPTL</sequence>
<evidence type="ECO:0008006" key="4">
    <source>
        <dbReference type="Google" id="ProtNLM"/>
    </source>
</evidence>
<dbReference type="Proteomes" id="UP000199682">
    <property type="component" value="Unassembled WGS sequence"/>
</dbReference>
<organism evidence="2 3">
    <name type="scientific">Lentzea albidocapillata subsp. violacea</name>
    <dbReference type="NCBI Taxonomy" id="128104"/>
    <lineage>
        <taxon>Bacteria</taxon>
        <taxon>Bacillati</taxon>
        <taxon>Actinomycetota</taxon>
        <taxon>Actinomycetes</taxon>
        <taxon>Pseudonocardiales</taxon>
        <taxon>Pseudonocardiaceae</taxon>
        <taxon>Lentzea</taxon>
    </lineage>
</organism>
<accession>A0A1G9PEF7</accession>
<evidence type="ECO:0000256" key="1">
    <source>
        <dbReference type="SAM" id="Phobius"/>
    </source>
</evidence>
<keyword evidence="1" id="KW-0472">Membrane</keyword>
<gene>
    <name evidence="2" type="ORF">SAMN04488074_11532</name>
</gene>
<evidence type="ECO:0000313" key="3">
    <source>
        <dbReference type="Proteomes" id="UP000199682"/>
    </source>
</evidence>
<feature type="transmembrane region" description="Helical" evidence="1">
    <location>
        <begin position="17"/>
        <end position="45"/>
    </location>
</feature>
<feature type="transmembrane region" description="Helical" evidence="1">
    <location>
        <begin position="57"/>
        <end position="78"/>
    </location>
</feature>
<protein>
    <recommendedName>
        <fullName evidence="4">DUF4190 domain-containing protein</fullName>
    </recommendedName>
</protein>
<dbReference type="EMBL" id="FNET01000015">
    <property type="protein sequence ID" value="SDL97084.1"/>
    <property type="molecule type" value="Genomic_DNA"/>
</dbReference>
<dbReference type="RefSeq" id="WP_036015544.1">
    <property type="nucleotide sequence ID" value="NZ_FNET01000015.1"/>
</dbReference>
<keyword evidence="1" id="KW-0812">Transmembrane</keyword>
<reference evidence="3" key="1">
    <citation type="submission" date="2016-10" db="EMBL/GenBank/DDBJ databases">
        <authorList>
            <person name="Varghese N."/>
            <person name="Submissions S."/>
        </authorList>
    </citation>
    <scope>NUCLEOTIDE SEQUENCE [LARGE SCALE GENOMIC DNA]</scope>
    <source>
        <strain evidence="3">DSM 44796</strain>
    </source>
</reference>
<evidence type="ECO:0000313" key="2">
    <source>
        <dbReference type="EMBL" id="SDL97084.1"/>
    </source>
</evidence>
<keyword evidence="1" id="KW-1133">Transmembrane helix</keyword>
<dbReference type="AlphaFoldDB" id="A0A1G9PEF7"/>
<proteinExistence type="predicted"/>